<accession>A0AAD8P2S5</accession>
<dbReference type="InterPro" id="IPR011009">
    <property type="entry name" value="Kinase-like_dom_sf"/>
</dbReference>
<keyword evidence="2" id="KW-1185">Reference proteome</keyword>
<organism evidence="1 2">
    <name type="scientific">Tagetes erecta</name>
    <name type="common">African marigold</name>
    <dbReference type="NCBI Taxonomy" id="13708"/>
    <lineage>
        <taxon>Eukaryota</taxon>
        <taxon>Viridiplantae</taxon>
        <taxon>Streptophyta</taxon>
        <taxon>Embryophyta</taxon>
        <taxon>Tracheophyta</taxon>
        <taxon>Spermatophyta</taxon>
        <taxon>Magnoliopsida</taxon>
        <taxon>eudicotyledons</taxon>
        <taxon>Gunneridae</taxon>
        <taxon>Pentapetalae</taxon>
        <taxon>asterids</taxon>
        <taxon>campanulids</taxon>
        <taxon>Asterales</taxon>
        <taxon>Asteraceae</taxon>
        <taxon>Asteroideae</taxon>
        <taxon>Heliantheae alliance</taxon>
        <taxon>Tageteae</taxon>
        <taxon>Tagetes</taxon>
    </lineage>
</organism>
<dbReference type="SUPFAM" id="SSF56112">
    <property type="entry name" value="Protein kinase-like (PK-like)"/>
    <property type="match status" value="1"/>
</dbReference>
<dbReference type="Gene3D" id="1.10.510.10">
    <property type="entry name" value="Transferase(Phosphotransferase) domain 1"/>
    <property type="match status" value="1"/>
</dbReference>
<protein>
    <recommendedName>
        <fullName evidence="3">Protein kinase domain-containing protein</fullName>
    </recommendedName>
</protein>
<dbReference type="PROSITE" id="PS00108">
    <property type="entry name" value="PROTEIN_KINASE_ST"/>
    <property type="match status" value="1"/>
</dbReference>
<sequence>MNKTAAAEISPAVTRIAVVAHHLLLNPSPNCPEWGGGVKLLLIRCDEDWPESVSALCVYVQLQPQRLVNLIKVYCYGFKRLQVERACIYHYAESNEDTLTGLAHLHELGIIYQDLKPQNVLIRKDSIYIRAKVMGVRVDKYPCHFAMNETRDVDLFSFGFKVVEWTLVDEEEETDIQWNMVMMAYRTQRKMRTNINFNKPSLGKKIGFDKSKTAYEVKTQEFGVHESKYPPLPDDMKDNVCSKACLDEVKHCKTYSLIVKYRFSA</sequence>
<reference evidence="1" key="1">
    <citation type="journal article" date="2023" name="bioRxiv">
        <title>Improved chromosome-level genome assembly for marigold (Tagetes erecta).</title>
        <authorList>
            <person name="Jiang F."/>
            <person name="Yuan L."/>
            <person name="Wang S."/>
            <person name="Wang H."/>
            <person name="Xu D."/>
            <person name="Wang A."/>
            <person name="Fan W."/>
        </authorList>
    </citation>
    <scope>NUCLEOTIDE SEQUENCE</scope>
    <source>
        <strain evidence="1">WSJ</strain>
        <tissue evidence="1">Leaf</tissue>
    </source>
</reference>
<comment type="caution">
    <text evidence="1">The sequence shown here is derived from an EMBL/GenBank/DDBJ whole genome shotgun (WGS) entry which is preliminary data.</text>
</comment>
<dbReference type="AlphaFoldDB" id="A0AAD8P2S5"/>
<evidence type="ECO:0000313" key="1">
    <source>
        <dbReference type="EMBL" id="KAK1429962.1"/>
    </source>
</evidence>
<evidence type="ECO:0000313" key="2">
    <source>
        <dbReference type="Proteomes" id="UP001229421"/>
    </source>
</evidence>
<dbReference type="EMBL" id="JAUHHV010000003">
    <property type="protein sequence ID" value="KAK1429962.1"/>
    <property type="molecule type" value="Genomic_DNA"/>
</dbReference>
<dbReference type="GO" id="GO:0004672">
    <property type="term" value="F:protein kinase activity"/>
    <property type="evidence" value="ECO:0007669"/>
    <property type="project" value="InterPro"/>
</dbReference>
<dbReference type="InterPro" id="IPR008271">
    <property type="entry name" value="Ser/Thr_kinase_AS"/>
</dbReference>
<gene>
    <name evidence="1" type="ORF">QVD17_12346</name>
</gene>
<proteinExistence type="predicted"/>
<name>A0AAD8P2S5_TARER</name>
<evidence type="ECO:0008006" key="3">
    <source>
        <dbReference type="Google" id="ProtNLM"/>
    </source>
</evidence>
<dbReference type="Proteomes" id="UP001229421">
    <property type="component" value="Unassembled WGS sequence"/>
</dbReference>